<dbReference type="InterPro" id="IPR028084">
    <property type="entry name" value="FNIP_N_dom"/>
</dbReference>
<dbReference type="GO" id="GO:0051087">
    <property type="term" value="F:protein-folding chaperone binding"/>
    <property type="evidence" value="ECO:0007669"/>
    <property type="project" value="TreeGrafter"/>
</dbReference>
<dbReference type="InterPro" id="IPR028085">
    <property type="entry name" value="FNIP_mid_dom"/>
</dbReference>
<dbReference type="GO" id="GO:0042030">
    <property type="term" value="F:ATPase inhibitor activity"/>
    <property type="evidence" value="ECO:0007669"/>
    <property type="project" value="TreeGrafter"/>
</dbReference>
<evidence type="ECO:0000313" key="6">
    <source>
        <dbReference type="Proteomes" id="UP000440578"/>
    </source>
</evidence>
<dbReference type="Pfam" id="PF14638">
    <property type="entry name" value="FNIP_C"/>
    <property type="match status" value="1"/>
</dbReference>
<name>A0A6A4WLU7_AMPAM</name>
<feature type="region of interest" description="Disordered" evidence="3">
    <location>
        <begin position="180"/>
        <end position="243"/>
    </location>
</feature>
<dbReference type="EMBL" id="VIIS01000488">
    <property type="protein sequence ID" value="KAF0308397.1"/>
    <property type="molecule type" value="Genomic_DNA"/>
</dbReference>
<evidence type="ECO:0000313" key="5">
    <source>
        <dbReference type="EMBL" id="KAF0308396.1"/>
    </source>
</evidence>
<reference evidence="5 6" key="1">
    <citation type="submission" date="2019-07" db="EMBL/GenBank/DDBJ databases">
        <title>Draft genome assembly of a fouling barnacle, Amphibalanus amphitrite (Darwin, 1854): The first reference genome for Thecostraca.</title>
        <authorList>
            <person name="Kim W."/>
        </authorList>
    </citation>
    <scope>NUCLEOTIDE SEQUENCE [LARGE SCALE GENOMIC DNA]</scope>
    <source>
        <strain evidence="5">SNU_AA5</strain>
        <tissue evidence="5">Soma without cirri and trophi</tissue>
    </source>
</reference>
<organism evidence="5 6">
    <name type="scientific">Amphibalanus amphitrite</name>
    <name type="common">Striped barnacle</name>
    <name type="synonym">Balanus amphitrite</name>
    <dbReference type="NCBI Taxonomy" id="1232801"/>
    <lineage>
        <taxon>Eukaryota</taxon>
        <taxon>Metazoa</taxon>
        <taxon>Ecdysozoa</taxon>
        <taxon>Arthropoda</taxon>
        <taxon>Crustacea</taxon>
        <taxon>Multicrustacea</taxon>
        <taxon>Cirripedia</taxon>
        <taxon>Thoracica</taxon>
        <taxon>Thoracicalcarea</taxon>
        <taxon>Balanomorpha</taxon>
        <taxon>Balanoidea</taxon>
        <taxon>Balanidae</taxon>
        <taxon>Amphibalaninae</taxon>
        <taxon>Amphibalanus</taxon>
    </lineage>
</organism>
<dbReference type="PANTHER" id="PTHR21634">
    <property type="entry name" value="RE13835P"/>
    <property type="match status" value="1"/>
</dbReference>
<gene>
    <name evidence="5" type="primary">Fnip1_1</name>
    <name evidence="5" type="ORF">FJT64_020378</name>
</gene>
<dbReference type="InterPro" id="IPR028086">
    <property type="entry name" value="FNIP_C_dom"/>
</dbReference>
<sequence>MALLSRLFGGRKKSALKPLKGYDNVPEFNPWQPVALEPDQVTVLVYRECEVRGRRLLFDSSTVLLVPCGSGTTEHAGLIEVENDTGFKYTRQRPDAKQLGEMVFGTVAMAYGGPTCKVHIVRGAEGADPSCSPDTMMMSRVFPLRQPVRRARTHGSSGTSLDDSCSSTGSELSLLRLDVAGLPSPHHPRSSSMDCPPPAGRLSEDSGLSSVDSFMGPPSYMPTPYGTPLSAQGSGASLGSHGSLHRSARLRPIGSSDLMLTSRDDAPCLRMTSRAARLAVVVLVTLAGPARSVLEDTLLQYSLQLEHLLARLQHTVERAYHGRRHFVRTVHQATAVTKQDLLNLLTARRLPRPVWLGLTSDSVTSRQRQRLAELFVSELTSLIAELDTKEHNCFMSTLLTAVLTHHLHWVLTVAPRGGGAGKLQPPPPARTLVVGRRTELVSRLLLVLSYFIRDQLTALLESGRGGPGRQSLTPWSALGGGGSTYVPDLALWGCDTRAAWESRLRPDLAAAASSGEVSCVLADTDSYSVQVLSSHAFAVCDAGGGLSGLAVVFAPLVSALVESVCRVHETGAPAPLVLRHLESQLVQLTARAAEMAQFLINSSLANMQELTELMSVDSNDVPLLLSAASVLCPEVGSKYGISVR</sequence>
<dbReference type="EMBL" id="VIIS01000488">
    <property type="protein sequence ID" value="KAF0308396.1"/>
    <property type="molecule type" value="Genomic_DNA"/>
</dbReference>
<dbReference type="GO" id="GO:0005737">
    <property type="term" value="C:cytoplasm"/>
    <property type="evidence" value="ECO:0007669"/>
    <property type="project" value="UniProtKB-SubCell"/>
</dbReference>
<evidence type="ECO:0000256" key="1">
    <source>
        <dbReference type="ARBA" id="ARBA00004496"/>
    </source>
</evidence>
<proteinExistence type="predicted"/>
<protein>
    <submittedName>
        <fullName evidence="5">Folliculin-interacting protein 1</fullName>
    </submittedName>
</protein>
<dbReference type="Proteomes" id="UP000440578">
    <property type="component" value="Unassembled WGS sequence"/>
</dbReference>
<keyword evidence="2" id="KW-0963">Cytoplasm</keyword>
<dbReference type="AlphaFoldDB" id="A0A6A4WLU7"/>
<accession>A0A6A4WLU7</accession>
<dbReference type="PROSITE" id="PS51836">
    <property type="entry name" value="DENN_FNIP12"/>
    <property type="match status" value="1"/>
</dbReference>
<evidence type="ECO:0000259" key="4">
    <source>
        <dbReference type="PROSITE" id="PS51836"/>
    </source>
</evidence>
<feature type="domain" description="UDENN FNIP1/2-type" evidence="4">
    <location>
        <begin position="36"/>
        <end position="142"/>
    </location>
</feature>
<dbReference type="OrthoDB" id="6349527at2759"/>
<dbReference type="Pfam" id="PF14637">
    <property type="entry name" value="FNIP_M"/>
    <property type="match status" value="1"/>
</dbReference>
<keyword evidence="6" id="KW-1185">Reference proteome</keyword>
<evidence type="ECO:0000256" key="3">
    <source>
        <dbReference type="SAM" id="MobiDB-lite"/>
    </source>
</evidence>
<dbReference type="PANTHER" id="PTHR21634:SF9">
    <property type="entry name" value="RE13835P"/>
    <property type="match status" value="1"/>
</dbReference>
<comment type="subcellular location">
    <subcellularLocation>
        <location evidence="1">Cytoplasm</location>
    </subcellularLocation>
</comment>
<dbReference type="Pfam" id="PF14636">
    <property type="entry name" value="FNIP_N"/>
    <property type="match status" value="1"/>
</dbReference>
<comment type="caution">
    <text evidence="5">The sequence shown here is derived from an EMBL/GenBank/DDBJ whole genome shotgun (WGS) entry which is preliminary data.</text>
</comment>
<dbReference type="InterPro" id="IPR037545">
    <property type="entry name" value="DENN_FNIP1/2"/>
</dbReference>
<evidence type="ECO:0000256" key="2">
    <source>
        <dbReference type="ARBA" id="ARBA00022490"/>
    </source>
</evidence>
<feature type="compositionally biased region" description="Low complexity" evidence="3">
    <location>
        <begin position="229"/>
        <end position="242"/>
    </location>
</feature>